<dbReference type="KEGG" id="lhf:JCM16775_1939"/>
<proteinExistence type="predicted"/>
<dbReference type="EMBL" id="AP019823">
    <property type="protein sequence ID" value="BBM39228.1"/>
    <property type="molecule type" value="Genomic_DNA"/>
</dbReference>
<feature type="transmembrane region" description="Helical" evidence="1">
    <location>
        <begin position="5"/>
        <end position="21"/>
    </location>
</feature>
<reference evidence="2 3" key="1">
    <citation type="submission" date="2019-07" db="EMBL/GenBank/DDBJ databases">
        <title>Complete Genome Sequence of Leptotrichia hofstadii Strain JCM16775.</title>
        <authorList>
            <person name="Watanabe S."/>
            <person name="Cui L."/>
        </authorList>
    </citation>
    <scope>NUCLEOTIDE SEQUENCE [LARGE SCALE GENOMIC DNA]</scope>
    <source>
        <strain evidence="2 3">JCM16775</strain>
    </source>
</reference>
<evidence type="ECO:0000256" key="1">
    <source>
        <dbReference type="SAM" id="Phobius"/>
    </source>
</evidence>
<feature type="transmembrane region" description="Helical" evidence="1">
    <location>
        <begin position="73"/>
        <end position="89"/>
    </location>
</feature>
<dbReference type="AlphaFoldDB" id="A0A510JIT1"/>
<keyword evidence="1" id="KW-0812">Transmembrane</keyword>
<keyword evidence="3" id="KW-1185">Reference proteome</keyword>
<protein>
    <submittedName>
        <fullName evidence="2">Uncharacterized protein</fullName>
    </submittedName>
</protein>
<name>A0A510JIT1_9FUSO</name>
<dbReference type="OrthoDB" id="82002at2"/>
<accession>A0A510JIT1</accession>
<sequence length="121" mass="14013">MNSKIFWGLVIVVLSLFKFIPEDIMKYIVNYQVVMILVGIYFLVKKKKHGWIFLGVGAYLYVTHYLWENLPLFLVPLILGIVVFGLGIKENSDKKQLTKFSSKQAKESKNEEVVDAEEIKK</sequence>
<keyword evidence="1" id="KW-0472">Membrane</keyword>
<evidence type="ECO:0000313" key="2">
    <source>
        <dbReference type="EMBL" id="BBM39228.1"/>
    </source>
</evidence>
<dbReference type="RefSeq" id="WP_026746943.1">
    <property type="nucleotide sequence ID" value="NZ_AP019823.1"/>
</dbReference>
<evidence type="ECO:0000313" key="3">
    <source>
        <dbReference type="Proteomes" id="UP000321892"/>
    </source>
</evidence>
<dbReference type="Proteomes" id="UP000321892">
    <property type="component" value="Chromosome"/>
</dbReference>
<gene>
    <name evidence="2" type="ORF">JCM16775_1939</name>
</gene>
<keyword evidence="1" id="KW-1133">Transmembrane helix</keyword>
<organism evidence="2 3">
    <name type="scientific">Leptotrichia hofstadii</name>
    <dbReference type="NCBI Taxonomy" id="157688"/>
    <lineage>
        <taxon>Bacteria</taxon>
        <taxon>Fusobacteriati</taxon>
        <taxon>Fusobacteriota</taxon>
        <taxon>Fusobacteriia</taxon>
        <taxon>Fusobacteriales</taxon>
        <taxon>Leptotrichiaceae</taxon>
        <taxon>Leptotrichia</taxon>
    </lineage>
</organism>
<feature type="transmembrane region" description="Helical" evidence="1">
    <location>
        <begin position="27"/>
        <end position="44"/>
    </location>
</feature>